<evidence type="ECO:0000313" key="2">
    <source>
        <dbReference type="EMBL" id="PAV93560.1"/>
    </source>
</evidence>
<organism evidence="2 3">
    <name type="scientific">Diploscapter pachys</name>
    <dbReference type="NCBI Taxonomy" id="2018661"/>
    <lineage>
        <taxon>Eukaryota</taxon>
        <taxon>Metazoa</taxon>
        <taxon>Ecdysozoa</taxon>
        <taxon>Nematoda</taxon>
        <taxon>Chromadorea</taxon>
        <taxon>Rhabditida</taxon>
        <taxon>Rhabditina</taxon>
        <taxon>Rhabditomorpha</taxon>
        <taxon>Rhabditoidea</taxon>
        <taxon>Rhabditidae</taxon>
        <taxon>Diploscapter</taxon>
    </lineage>
</organism>
<dbReference type="EMBL" id="LIAE01005056">
    <property type="protein sequence ID" value="PAV93560.1"/>
    <property type="molecule type" value="Genomic_DNA"/>
</dbReference>
<protein>
    <submittedName>
        <fullName evidence="2">Uncharacterized protein</fullName>
    </submittedName>
</protein>
<evidence type="ECO:0000313" key="3">
    <source>
        <dbReference type="Proteomes" id="UP000218231"/>
    </source>
</evidence>
<dbReference type="AlphaFoldDB" id="A0A2A2M515"/>
<sequence>MVGAASARCSRWSGCVTTCMSPTPCSAWTGAVARAFCARRRTPPAASCATKGCCDGPAAAGAVAPVPGHGLAALASRPVQARRGTHPRTPGPVLPCRAQR</sequence>
<reference evidence="2 3" key="1">
    <citation type="journal article" date="2017" name="Curr. Biol.">
        <title>Genome architecture and evolution of a unichromosomal asexual nematode.</title>
        <authorList>
            <person name="Fradin H."/>
            <person name="Zegar C."/>
            <person name="Gutwein M."/>
            <person name="Lucas J."/>
            <person name="Kovtun M."/>
            <person name="Corcoran D."/>
            <person name="Baugh L.R."/>
            <person name="Kiontke K."/>
            <person name="Gunsalus K."/>
            <person name="Fitch D.H."/>
            <person name="Piano F."/>
        </authorList>
    </citation>
    <scope>NUCLEOTIDE SEQUENCE [LARGE SCALE GENOMIC DNA]</scope>
    <source>
        <strain evidence="2">PF1309</strain>
    </source>
</reference>
<dbReference type="Proteomes" id="UP000218231">
    <property type="component" value="Unassembled WGS sequence"/>
</dbReference>
<gene>
    <name evidence="2" type="ORF">WR25_07149</name>
</gene>
<accession>A0A2A2M515</accession>
<evidence type="ECO:0000256" key="1">
    <source>
        <dbReference type="SAM" id="MobiDB-lite"/>
    </source>
</evidence>
<comment type="caution">
    <text evidence="2">The sequence shown here is derived from an EMBL/GenBank/DDBJ whole genome shotgun (WGS) entry which is preliminary data.</text>
</comment>
<proteinExistence type="predicted"/>
<feature type="region of interest" description="Disordered" evidence="1">
    <location>
        <begin position="79"/>
        <end position="100"/>
    </location>
</feature>
<keyword evidence="3" id="KW-1185">Reference proteome</keyword>
<name>A0A2A2M515_9BILA</name>